<gene>
    <name evidence="2" type="ORF">VKT23_017804</name>
</gene>
<evidence type="ECO:0000256" key="1">
    <source>
        <dbReference type="SAM" id="MobiDB-lite"/>
    </source>
</evidence>
<protein>
    <submittedName>
        <fullName evidence="2">Uncharacterized protein</fullName>
    </submittedName>
</protein>
<proteinExistence type="predicted"/>
<evidence type="ECO:0000313" key="2">
    <source>
        <dbReference type="EMBL" id="KAK7438877.1"/>
    </source>
</evidence>
<accession>A0ABR1ITW5</accession>
<comment type="caution">
    <text evidence="2">The sequence shown here is derived from an EMBL/GenBank/DDBJ whole genome shotgun (WGS) entry which is preliminary data.</text>
</comment>
<name>A0ABR1ITW5_9AGAR</name>
<organism evidence="2 3">
    <name type="scientific">Marasmiellus scandens</name>
    <dbReference type="NCBI Taxonomy" id="2682957"/>
    <lineage>
        <taxon>Eukaryota</taxon>
        <taxon>Fungi</taxon>
        <taxon>Dikarya</taxon>
        <taxon>Basidiomycota</taxon>
        <taxon>Agaricomycotina</taxon>
        <taxon>Agaricomycetes</taxon>
        <taxon>Agaricomycetidae</taxon>
        <taxon>Agaricales</taxon>
        <taxon>Marasmiineae</taxon>
        <taxon>Omphalotaceae</taxon>
        <taxon>Marasmiellus</taxon>
    </lineage>
</organism>
<sequence length="176" mass="19242">MSSKPSQLQQKQSTPTQSTTTRTTTSSTRITTTSYMHGASQYVLDGMDMQTVEGTDYNVGKSESQPQGRDDFFKDASGVLQRMRESTSTPNTGSSFYLHVVLSCTLKQYIANAPSAQTASVTFFTDSKQFAARNTRVRHVHGNQFNFPANIDPKLAAAIVGRAALNGLTPPQQENH</sequence>
<reference evidence="2 3" key="1">
    <citation type="submission" date="2024-01" db="EMBL/GenBank/DDBJ databases">
        <title>A draft genome for the cacao thread blight pathogen Marasmiellus scandens.</title>
        <authorList>
            <person name="Baruah I.K."/>
            <person name="Leung J."/>
            <person name="Bukari Y."/>
            <person name="Amoako-Attah I."/>
            <person name="Meinhardt L.W."/>
            <person name="Bailey B.A."/>
            <person name="Cohen S.P."/>
        </authorList>
    </citation>
    <scope>NUCLEOTIDE SEQUENCE [LARGE SCALE GENOMIC DNA]</scope>
    <source>
        <strain evidence="2 3">GH-19</strain>
    </source>
</reference>
<keyword evidence="3" id="KW-1185">Reference proteome</keyword>
<dbReference type="EMBL" id="JBANRG010000076">
    <property type="protein sequence ID" value="KAK7438877.1"/>
    <property type="molecule type" value="Genomic_DNA"/>
</dbReference>
<feature type="region of interest" description="Disordered" evidence="1">
    <location>
        <begin position="1"/>
        <end position="32"/>
    </location>
</feature>
<dbReference type="Proteomes" id="UP001498398">
    <property type="component" value="Unassembled WGS sequence"/>
</dbReference>
<evidence type="ECO:0000313" key="3">
    <source>
        <dbReference type="Proteomes" id="UP001498398"/>
    </source>
</evidence>